<dbReference type="EMBL" id="ADGK01000257">
    <property type="protein sequence ID" value="EFE21945.1"/>
    <property type="molecule type" value="Genomic_DNA"/>
</dbReference>
<evidence type="ECO:0000256" key="1">
    <source>
        <dbReference type="SAM" id="Phobius"/>
    </source>
</evidence>
<reference evidence="2 3" key="1">
    <citation type="submission" date="2010-02" db="EMBL/GenBank/DDBJ databases">
        <authorList>
            <person name="Weinstock G."/>
            <person name="Sodergren E."/>
            <person name="Clifton S."/>
            <person name="Fulton L."/>
            <person name="Fulton B."/>
            <person name="Courtney L."/>
            <person name="Fronick C."/>
            <person name="Harrison M."/>
            <person name="Strong C."/>
            <person name="Farmer C."/>
            <person name="Delahaunty K."/>
            <person name="Markovic C."/>
            <person name="Hall O."/>
            <person name="Minx P."/>
            <person name="Tomlinson C."/>
            <person name="Mitreva M."/>
            <person name="Nelson J."/>
            <person name="Hou S."/>
            <person name="Wollam A."/>
            <person name="Pepin K.H."/>
            <person name="Johnson M."/>
            <person name="Bhonagiri V."/>
            <person name="Zhang X."/>
            <person name="Suruliraj S."/>
            <person name="Warren W."/>
            <person name="Chinwalla A."/>
            <person name="Mardis E.R."/>
            <person name="Wilson R.K."/>
        </authorList>
    </citation>
    <scope>NUCLEOTIDE SEQUENCE [LARGE SCALE GENOMIC DNA]</scope>
    <source>
        <strain evidence="2 3">ATCC 23685</strain>
    </source>
</reference>
<keyword evidence="1" id="KW-0812">Transmembrane</keyword>
<accession>D4F8G3</accession>
<protein>
    <submittedName>
        <fullName evidence="2">Uncharacterized protein</fullName>
    </submittedName>
</protein>
<organism evidence="2 3">
    <name type="scientific">Edwardsiella tarda ATCC 23685</name>
    <dbReference type="NCBI Taxonomy" id="500638"/>
    <lineage>
        <taxon>Bacteria</taxon>
        <taxon>Pseudomonadati</taxon>
        <taxon>Pseudomonadota</taxon>
        <taxon>Gammaproteobacteria</taxon>
        <taxon>Enterobacterales</taxon>
        <taxon>Hafniaceae</taxon>
        <taxon>Edwardsiella</taxon>
    </lineage>
</organism>
<keyword evidence="1" id="KW-1133">Transmembrane helix</keyword>
<comment type="caution">
    <text evidence="2">The sequence shown here is derived from an EMBL/GenBank/DDBJ whole genome shotgun (WGS) entry which is preliminary data.</text>
</comment>
<dbReference type="Proteomes" id="UP000003692">
    <property type="component" value="Unassembled WGS sequence"/>
</dbReference>
<feature type="transmembrane region" description="Helical" evidence="1">
    <location>
        <begin position="7"/>
        <end position="35"/>
    </location>
</feature>
<sequence length="40" mass="4726">MYRISIGLAYLIFLFYCFYSIGYLKLLAIFSYGALWLSKC</sequence>
<proteinExistence type="predicted"/>
<dbReference type="HOGENOM" id="CLU_3288756_0_0_6"/>
<keyword evidence="1" id="KW-0472">Membrane</keyword>
<dbReference type="AlphaFoldDB" id="D4F8G3"/>
<evidence type="ECO:0000313" key="3">
    <source>
        <dbReference type="Proteomes" id="UP000003692"/>
    </source>
</evidence>
<evidence type="ECO:0000313" key="2">
    <source>
        <dbReference type="EMBL" id="EFE21945.1"/>
    </source>
</evidence>
<name>D4F8G3_EDWTA</name>
<gene>
    <name evidence="2" type="ORF">EDWATA_03056</name>
</gene>